<dbReference type="InterPro" id="IPR029058">
    <property type="entry name" value="AB_hydrolase_fold"/>
</dbReference>
<dbReference type="STRING" id="1122192.SAMN02745673_02642"/>
<evidence type="ECO:0000313" key="2">
    <source>
        <dbReference type="Proteomes" id="UP000190637"/>
    </source>
</evidence>
<name>A0A1T4R9R7_9ACTN</name>
<proteinExistence type="predicted"/>
<dbReference type="Gene3D" id="3.40.50.1820">
    <property type="entry name" value="alpha/beta hydrolase"/>
    <property type="match status" value="1"/>
</dbReference>
<sequence length="198" mass="21061">MDTTAPHHVFHPAERPGHPLLLLLHGPDGDEEELVAVGRGLLPESALLAPRGFGVHDGMDGREVEERVVRLERFVDKATIHYGLDPDGVIAVGRSDGASLAAASLLLHPGLLRAAVMFAPAPVLHDPPRPDLTGRSAFIAAGRADRVTDPLQSERLAADLRRCGADVVLHWHPGEGDAVSGPALDAAQAWLRVRDTAL</sequence>
<dbReference type="EMBL" id="FUWS01000006">
    <property type="protein sequence ID" value="SKA12764.1"/>
    <property type="molecule type" value="Genomic_DNA"/>
</dbReference>
<dbReference type="RefSeq" id="WP_078761940.1">
    <property type="nucleotide sequence ID" value="NZ_FUWS01000006.1"/>
</dbReference>
<gene>
    <name evidence="1" type="ORF">SAMN02745673_02642</name>
</gene>
<protein>
    <submittedName>
        <fullName evidence="1">Phospholipase/carboxylesterase</fullName>
    </submittedName>
</protein>
<dbReference type="OrthoDB" id="3366509at2"/>
<keyword evidence="2" id="KW-1185">Reference proteome</keyword>
<dbReference type="Proteomes" id="UP000190637">
    <property type="component" value="Unassembled WGS sequence"/>
</dbReference>
<dbReference type="AlphaFoldDB" id="A0A1T4R9R7"/>
<organism evidence="1 2">
    <name type="scientific">Marinactinospora thermotolerans DSM 45154</name>
    <dbReference type="NCBI Taxonomy" id="1122192"/>
    <lineage>
        <taxon>Bacteria</taxon>
        <taxon>Bacillati</taxon>
        <taxon>Actinomycetota</taxon>
        <taxon>Actinomycetes</taxon>
        <taxon>Streptosporangiales</taxon>
        <taxon>Nocardiopsidaceae</taxon>
        <taxon>Marinactinospora</taxon>
    </lineage>
</organism>
<evidence type="ECO:0000313" key="1">
    <source>
        <dbReference type="EMBL" id="SKA12764.1"/>
    </source>
</evidence>
<dbReference type="SUPFAM" id="SSF53474">
    <property type="entry name" value="alpha/beta-Hydrolases"/>
    <property type="match status" value="1"/>
</dbReference>
<reference evidence="1 2" key="1">
    <citation type="submission" date="2017-02" db="EMBL/GenBank/DDBJ databases">
        <authorList>
            <person name="Peterson S.W."/>
        </authorList>
    </citation>
    <scope>NUCLEOTIDE SEQUENCE [LARGE SCALE GENOMIC DNA]</scope>
    <source>
        <strain evidence="1 2">DSM 45154</strain>
    </source>
</reference>
<accession>A0A1T4R9R7</accession>